<dbReference type="PANTHER" id="PTHR30111">
    <property type="entry name" value="33 KDA CHAPERONIN"/>
    <property type="match status" value="1"/>
</dbReference>
<dbReference type="Pfam" id="PF01430">
    <property type="entry name" value="HSP33"/>
    <property type="match status" value="1"/>
</dbReference>
<evidence type="ECO:0000256" key="1">
    <source>
        <dbReference type="ARBA" id="ARBA00022490"/>
    </source>
</evidence>
<keyword evidence="2" id="KW-0862">Zinc</keyword>
<dbReference type="SUPFAM" id="SSF118352">
    <property type="entry name" value="HSP33 redox switch-like"/>
    <property type="match status" value="1"/>
</dbReference>
<dbReference type="Gene3D" id="1.10.287.480">
    <property type="entry name" value="helix hairpin bin"/>
    <property type="match status" value="1"/>
</dbReference>
<evidence type="ECO:0000256" key="2">
    <source>
        <dbReference type="ARBA" id="ARBA00022833"/>
    </source>
</evidence>
<sequence length="293" mass="32992">MKQQDCLRRFIFEEHGVRGEWVRLEQSWQQAKQYQHLVNDAVDAQMGQALAAVVLLSATIKFKGAMIMQIQGGGDLKALVAQSSNERQIRGLVRSEATVAGANLQDMIGEGGRLVLTVESENAEPYQGIVGVEAETLADVLRTYFTQSEQLDTRFWLFANKTHAAGLFIQELPSSNQNKADWERIEILANTVTSDELLSLDCEDLLHRLFHQEKVRIYDLEPVEFKCNCSRQKIGGTLAALGRSELEAILRERDDIEVDCQFCGAQYHFDKVDVENLLTNPSAETDNHSPTRH</sequence>
<dbReference type="InterPro" id="IPR016153">
    <property type="entry name" value="Heat_shock_Hsp33_N"/>
</dbReference>
<dbReference type="SUPFAM" id="SSF64397">
    <property type="entry name" value="Hsp33 domain"/>
    <property type="match status" value="1"/>
</dbReference>
<keyword evidence="5" id="KW-0676">Redox-active center</keyword>
<dbReference type="EMBL" id="JACXST010000002">
    <property type="protein sequence ID" value="MBD9361868.1"/>
    <property type="molecule type" value="Genomic_DNA"/>
</dbReference>
<dbReference type="InterPro" id="IPR016154">
    <property type="entry name" value="Heat_shock_Hsp33_C"/>
</dbReference>
<protein>
    <submittedName>
        <fullName evidence="6">Hsp33 family molecular chaperone HslO</fullName>
    </submittedName>
</protein>
<evidence type="ECO:0000313" key="6">
    <source>
        <dbReference type="EMBL" id="MBD9361868.1"/>
    </source>
</evidence>
<dbReference type="PIRSF" id="PIRSF005261">
    <property type="entry name" value="Heat_shock_Hsp33"/>
    <property type="match status" value="1"/>
</dbReference>
<dbReference type="Gene3D" id="3.90.1280.10">
    <property type="entry name" value="HSP33 redox switch-like"/>
    <property type="match status" value="1"/>
</dbReference>
<name>A0ABR9DHV2_9GAMM</name>
<keyword evidence="7" id="KW-1185">Reference proteome</keyword>
<accession>A0ABR9DHV2</accession>
<dbReference type="PANTHER" id="PTHR30111:SF1">
    <property type="entry name" value="33 KDA CHAPERONIN"/>
    <property type="match status" value="1"/>
</dbReference>
<reference evidence="6 7" key="1">
    <citation type="submission" date="2020-09" db="EMBL/GenBank/DDBJ databases">
        <title>Methylomonas albis sp. nov. and Methylomonas fluvii sp. nov.: Two cold-adapted methanotrophs from the River Elbe and an amended description of Methylovulum psychrotolerans strain Eb1.</title>
        <authorList>
            <person name="Bussmann I.K."/>
            <person name="Klings K.-W."/>
            <person name="Warnstedt J."/>
            <person name="Hoppert M."/>
            <person name="Saborowski A."/>
            <person name="Horn F."/>
            <person name="Liebner S."/>
        </authorList>
    </citation>
    <scope>NUCLEOTIDE SEQUENCE [LARGE SCALE GENOMIC DNA]</scope>
    <source>
        <strain evidence="6 7">EbB</strain>
    </source>
</reference>
<gene>
    <name evidence="6" type="primary">hslO</name>
    <name evidence="6" type="ORF">EBB_15320</name>
</gene>
<dbReference type="CDD" id="cd00498">
    <property type="entry name" value="Hsp33"/>
    <property type="match status" value="1"/>
</dbReference>
<keyword evidence="1" id="KW-0963">Cytoplasm</keyword>
<organism evidence="6 7">
    <name type="scientific">Methylomonas fluvii</name>
    <dbReference type="NCBI Taxonomy" id="1854564"/>
    <lineage>
        <taxon>Bacteria</taxon>
        <taxon>Pseudomonadati</taxon>
        <taxon>Pseudomonadota</taxon>
        <taxon>Gammaproteobacteria</taxon>
        <taxon>Methylococcales</taxon>
        <taxon>Methylococcaceae</taxon>
        <taxon>Methylomonas</taxon>
    </lineage>
</organism>
<proteinExistence type="predicted"/>
<dbReference type="InterPro" id="IPR023212">
    <property type="entry name" value="Hsp33_helix_hairpin_bin_dom_sf"/>
</dbReference>
<dbReference type="Gene3D" id="3.55.30.10">
    <property type="entry name" value="Hsp33 domain"/>
    <property type="match status" value="1"/>
</dbReference>
<evidence type="ECO:0000256" key="5">
    <source>
        <dbReference type="ARBA" id="ARBA00023284"/>
    </source>
</evidence>
<dbReference type="Proteomes" id="UP000641152">
    <property type="component" value="Unassembled WGS sequence"/>
</dbReference>
<dbReference type="InterPro" id="IPR000397">
    <property type="entry name" value="Heat_shock_Hsp33"/>
</dbReference>
<dbReference type="NCBIfam" id="NF001033">
    <property type="entry name" value="PRK00114.1"/>
    <property type="match status" value="1"/>
</dbReference>
<keyword evidence="4" id="KW-0143">Chaperone</keyword>
<evidence type="ECO:0000256" key="3">
    <source>
        <dbReference type="ARBA" id="ARBA00023157"/>
    </source>
</evidence>
<evidence type="ECO:0000256" key="4">
    <source>
        <dbReference type="ARBA" id="ARBA00023186"/>
    </source>
</evidence>
<evidence type="ECO:0000313" key="7">
    <source>
        <dbReference type="Proteomes" id="UP000641152"/>
    </source>
</evidence>
<comment type="caution">
    <text evidence="6">The sequence shown here is derived from an EMBL/GenBank/DDBJ whole genome shotgun (WGS) entry which is preliminary data.</text>
</comment>
<keyword evidence="3" id="KW-1015">Disulfide bond</keyword>
<dbReference type="RefSeq" id="WP_192394632.1">
    <property type="nucleotide sequence ID" value="NZ_CAJHIU010000002.1"/>
</dbReference>